<reference evidence="2" key="1">
    <citation type="journal article" date="2011" name="PLoS Biol.">
        <title>Gene gain and loss during evolution of obligate parasitism in the white rust pathogen of Arabidopsis thaliana.</title>
        <authorList>
            <person name="Kemen E."/>
            <person name="Gardiner A."/>
            <person name="Schultz-Larsen T."/>
            <person name="Kemen A.C."/>
            <person name="Balmuth A.L."/>
            <person name="Robert-Seilaniantz A."/>
            <person name="Bailey K."/>
            <person name="Holub E."/>
            <person name="Studholme D.J."/>
            <person name="Maclean D."/>
            <person name="Jones J.D."/>
        </authorList>
    </citation>
    <scope>NUCLEOTIDE SEQUENCE</scope>
</reference>
<name>F0WMJ5_9STRA</name>
<feature type="domain" description="Reverse transcriptase Ty1/copia-type" evidence="1">
    <location>
        <begin position="11"/>
        <end position="113"/>
    </location>
</feature>
<evidence type="ECO:0000313" key="2">
    <source>
        <dbReference type="EMBL" id="CCA22527.1"/>
    </source>
</evidence>
<accession>F0WMJ5</accession>
<gene>
    <name evidence="2" type="primary">AlNc14C157G7685</name>
    <name evidence="2" type="ORF">ALNC14_086700</name>
</gene>
<dbReference type="InterPro" id="IPR013103">
    <property type="entry name" value="RVT_2"/>
</dbReference>
<dbReference type="Pfam" id="PF07727">
    <property type="entry name" value="RVT_2"/>
    <property type="match status" value="1"/>
</dbReference>
<dbReference type="HOGENOM" id="CLU_1698739_0_0_1"/>
<sequence length="155" mass="17685">MAQNDTSICMRLKQCVSDPCMFVREGKQGSVLIVLYVDDLLIGCANESESAEIAANIAIKFQLNVLGDARFILGMEVQYDRNKEELILSQSQFIERMVEKFGRKEAHPGRIPSIIGQDFFATKRIRYWMERSRIASSLGRYYTSRMPLAEISALH</sequence>
<organism evidence="2">
    <name type="scientific">Albugo laibachii Nc14</name>
    <dbReference type="NCBI Taxonomy" id="890382"/>
    <lineage>
        <taxon>Eukaryota</taxon>
        <taxon>Sar</taxon>
        <taxon>Stramenopiles</taxon>
        <taxon>Oomycota</taxon>
        <taxon>Peronosporomycetes</taxon>
        <taxon>Albuginales</taxon>
        <taxon>Albuginaceae</taxon>
        <taxon>Albugo</taxon>
    </lineage>
</organism>
<reference evidence="2" key="2">
    <citation type="submission" date="2011-02" db="EMBL/GenBank/DDBJ databases">
        <authorList>
            <person name="MacLean D."/>
        </authorList>
    </citation>
    <scope>NUCLEOTIDE SEQUENCE</scope>
</reference>
<dbReference type="EMBL" id="FR824202">
    <property type="protein sequence ID" value="CCA22527.1"/>
    <property type="molecule type" value="Genomic_DNA"/>
</dbReference>
<protein>
    <submittedName>
        <fullName evidence="2">AlNc14C157G7685 protein</fullName>
    </submittedName>
</protein>
<dbReference type="AlphaFoldDB" id="F0WMJ5"/>
<evidence type="ECO:0000259" key="1">
    <source>
        <dbReference type="Pfam" id="PF07727"/>
    </source>
</evidence>
<proteinExistence type="predicted"/>